<feature type="domain" description="ER membrane protein complex subunit 7 beta-sandwich" evidence="12">
    <location>
        <begin position="45"/>
        <end position="154"/>
    </location>
</feature>
<comment type="subcellular location">
    <subcellularLocation>
        <location evidence="1">Membrane</location>
        <topology evidence="1">Single-pass membrane protein</topology>
    </subcellularLocation>
</comment>
<evidence type="ECO:0000256" key="10">
    <source>
        <dbReference type="SAM" id="Phobius"/>
    </source>
</evidence>
<evidence type="ECO:0000256" key="9">
    <source>
        <dbReference type="ARBA" id="ARBA00044558"/>
    </source>
</evidence>
<feature type="chain" id="PRO_5041900733" description="Endoplasmic reticulum membrane protein complex subunit 7" evidence="11">
    <location>
        <begin position="26"/>
        <end position="316"/>
    </location>
</feature>
<accession>A0AAE0R0P5</accession>
<dbReference type="Pfam" id="PF09430">
    <property type="entry name" value="EMC7_beta-sandw"/>
    <property type="match status" value="1"/>
</dbReference>
<keyword evidence="6 10" id="KW-1133">Transmembrane helix</keyword>
<dbReference type="AlphaFoldDB" id="A0AAE0R0P5"/>
<evidence type="ECO:0000256" key="11">
    <source>
        <dbReference type="SAM" id="SignalP"/>
    </source>
</evidence>
<protein>
    <recommendedName>
        <fullName evidence="8">Endoplasmic reticulum membrane protein complex subunit 7</fullName>
    </recommendedName>
    <alternativeName>
        <fullName evidence="9">ER membrane protein complex subunit 7</fullName>
    </alternativeName>
</protein>
<dbReference type="InterPro" id="IPR039163">
    <property type="entry name" value="EMC7"/>
</dbReference>
<proteinExistence type="inferred from homology"/>
<gene>
    <name evidence="13" type="ORF">QTP70_027390</name>
</gene>
<dbReference type="GO" id="GO:0030246">
    <property type="term" value="F:carbohydrate binding"/>
    <property type="evidence" value="ECO:0007669"/>
    <property type="project" value="InterPro"/>
</dbReference>
<evidence type="ECO:0000313" key="14">
    <source>
        <dbReference type="Proteomes" id="UP001274896"/>
    </source>
</evidence>
<dbReference type="PANTHER" id="PTHR13605:SF4">
    <property type="entry name" value="ER MEMBRANE PROTEIN COMPLEX SUBUNIT 7"/>
    <property type="match status" value="1"/>
</dbReference>
<dbReference type="Proteomes" id="UP001274896">
    <property type="component" value="Unassembled WGS sequence"/>
</dbReference>
<keyword evidence="5 11" id="KW-0732">Signal</keyword>
<dbReference type="Gene3D" id="3.30.420.10">
    <property type="entry name" value="Ribonuclease H-like superfamily/Ribonuclease H"/>
    <property type="match status" value="1"/>
</dbReference>
<evidence type="ECO:0000256" key="7">
    <source>
        <dbReference type="ARBA" id="ARBA00023136"/>
    </source>
</evidence>
<dbReference type="EMBL" id="JAUCMX010000008">
    <property type="protein sequence ID" value="KAK3538036.1"/>
    <property type="molecule type" value="Genomic_DNA"/>
</dbReference>
<evidence type="ECO:0000256" key="5">
    <source>
        <dbReference type="ARBA" id="ARBA00022729"/>
    </source>
</evidence>
<comment type="caution">
    <text evidence="13">The sequence shown here is derived from an EMBL/GenBank/DDBJ whole genome shotgun (WGS) entry which is preliminary data.</text>
</comment>
<comment type="similarity">
    <text evidence="2">Belongs to the EMC7 family.</text>
</comment>
<keyword evidence="7 10" id="KW-0472">Membrane</keyword>
<evidence type="ECO:0000256" key="2">
    <source>
        <dbReference type="ARBA" id="ARBA00008880"/>
    </source>
</evidence>
<dbReference type="InterPro" id="IPR019008">
    <property type="entry name" value="Beta_sandwich_EMC7"/>
</dbReference>
<sequence length="316" mass="36182">MLFKYQHGFILTVLFGLCTHYNAVAEGEEKFRVEGRALVYGVRTEEWTPLAHVLLDGEEHVGFVRLDGSFTVNDVPSGSYVVHIVSPVYRFEPVRVDITATGKTRARRVNYIKTSEVVQLPYPVQMRCTGQHSYFTKRDTWGWSDFFMNPMVLMMVLPLLIILLLPKLINMNDPGMRREMEQSMNMLNPSPEIPDVSELMTKFFAPPKSQENILMIPQDFWENTLWTDETQIELFGRSVSHYVWRKSNTAFQKKNLIPTVKYGGASVMVWGCFAASGPGRLAVINGTMNSAVYQKILKENVRPSVCDLTLKRTWVL</sequence>
<evidence type="ECO:0000256" key="4">
    <source>
        <dbReference type="ARBA" id="ARBA00022692"/>
    </source>
</evidence>
<comment type="subunit">
    <text evidence="3">Component of the ER membrane protein complex (EMC).</text>
</comment>
<name>A0AAE0R0P5_9TELE</name>
<evidence type="ECO:0000256" key="1">
    <source>
        <dbReference type="ARBA" id="ARBA00004167"/>
    </source>
</evidence>
<evidence type="ECO:0000256" key="6">
    <source>
        <dbReference type="ARBA" id="ARBA00022989"/>
    </source>
</evidence>
<reference evidence="13" key="1">
    <citation type="submission" date="2023-06" db="EMBL/GenBank/DDBJ databases">
        <title>Male Hemibagrus guttatus genome.</title>
        <authorList>
            <person name="Bian C."/>
        </authorList>
    </citation>
    <scope>NUCLEOTIDE SEQUENCE</scope>
    <source>
        <strain evidence="13">Male_cb2023</strain>
        <tissue evidence="13">Muscle</tissue>
    </source>
</reference>
<dbReference type="SUPFAM" id="SSF49452">
    <property type="entry name" value="Starch-binding domain-like"/>
    <property type="match status" value="1"/>
</dbReference>
<organism evidence="13 14">
    <name type="scientific">Hemibagrus guttatus</name>
    <dbReference type="NCBI Taxonomy" id="175788"/>
    <lineage>
        <taxon>Eukaryota</taxon>
        <taxon>Metazoa</taxon>
        <taxon>Chordata</taxon>
        <taxon>Craniata</taxon>
        <taxon>Vertebrata</taxon>
        <taxon>Euteleostomi</taxon>
        <taxon>Actinopterygii</taxon>
        <taxon>Neopterygii</taxon>
        <taxon>Teleostei</taxon>
        <taxon>Ostariophysi</taxon>
        <taxon>Siluriformes</taxon>
        <taxon>Bagridae</taxon>
        <taxon>Hemibagrus</taxon>
    </lineage>
</organism>
<dbReference type="PANTHER" id="PTHR13605">
    <property type="entry name" value="ER MEMBRANE PROTEIN COMPLEX SUBUNIT 7"/>
    <property type="match status" value="1"/>
</dbReference>
<dbReference type="InterPro" id="IPR036397">
    <property type="entry name" value="RNaseH_sf"/>
</dbReference>
<evidence type="ECO:0000256" key="3">
    <source>
        <dbReference type="ARBA" id="ARBA00011276"/>
    </source>
</evidence>
<dbReference type="GO" id="GO:0072546">
    <property type="term" value="C:EMC complex"/>
    <property type="evidence" value="ECO:0007669"/>
    <property type="project" value="TreeGrafter"/>
</dbReference>
<evidence type="ECO:0000313" key="13">
    <source>
        <dbReference type="EMBL" id="KAK3538036.1"/>
    </source>
</evidence>
<evidence type="ECO:0000256" key="8">
    <source>
        <dbReference type="ARBA" id="ARBA00044526"/>
    </source>
</evidence>
<feature type="transmembrane region" description="Helical" evidence="10">
    <location>
        <begin position="146"/>
        <end position="169"/>
    </location>
</feature>
<keyword evidence="4 10" id="KW-0812">Transmembrane</keyword>
<dbReference type="InterPro" id="IPR013784">
    <property type="entry name" value="Carb-bd-like_fold"/>
</dbReference>
<dbReference type="GO" id="GO:0003676">
    <property type="term" value="F:nucleic acid binding"/>
    <property type="evidence" value="ECO:0007669"/>
    <property type="project" value="InterPro"/>
</dbReference>
<keyword evidence="14" id="KW-1185">Reference proteome</keyword>
<feature type="signal peptide" evidence="11">
    <location>
        <begin position="1"/>
        <end position="25"/>
    </location>
</feature>
<evidence type="ECO:0000259" key="12">
    <source>
        <dbReference type="Pfam" id="PF09430"/>
    </source>
</evidence>